<accession>A0AAD8A432</accession>
<comment type="caution">
    <text evidence="2">The sequence shown here is derived from an EMBL/GenBank/DDBJ whole genome shotgun (WGS) entry which is preliminary data.</text>
</comment>
<reference evidence="2" key="2">
    <citation type="submission" date="2023-05" db="EMBL/GenBank/DDBJ databases">
        <authorList>
            <person name="Fouks B."/>
        </authorList>
    </citation>
    <scope>NUCLEOTIDE SEQUENCE</scope>
    <source>
        <strain evidence="2">Stay&amp;Tobe</strain>
        <tissue evidence="2">Testes</tissue>
    </source>
</reference>
<dbReference type="GO" id="GO:0061909">
    <property type="term" value="P:autophagosome-lysosome fusion"/>
    <property type="evidence" value="ECO:0007669"/>
    <property type="project" value="TreeGrafter"/>
</dbReference>
<keyword evidence="3" id="KW-1185">Reference proteome</keyword>
<evidence type="ECO:0000313" key="2">
    <source>
        <dbReference type="EMBL" id="KAJ9592087.1"/>
    </source>
</evidence>
<dbReference type="PANTHER" id="PTHR22255">
    <property type="entry name" value="LP06548P"/>
    <property type="match status" value="1"/>
</dbReference>
<organism evidence="2 3">
    <name type="scientific">Diploptera punctata</name>
    <name type="common">Pacific beetle cockroach</name>
    <dbReference type="NCBI Taxonomy" id="6984"/>
    <lineage>
        <taxon>Eukaryota</taxon>
        <taxon>Metazoa</taxon>
        <taxon>Ecdysozoa</taxon>
        <taxon>Arthropoda</taxon>
        <taxon>Hexapoda</taxon>
        <taxon>Insecta</taxon>
        <taxon>Pterygota</taxon>
        <taxon>Neoptera</taxon>
        <taxon>Polyneoptera</taxon>
        <taxon>Dictyoptera</taxon>
        <taxon>Blattodea</taxon>
        <taxon>Blaberoidea</taxon>
        <taxon>Blaberidae</taxon>
        <taxon>Diplopterinae</taxon>
        <taxon>Diploptera</taxon>
    </lineage>
</organism>
<feature type="non-terminal residue" evidence="2">
    <location>
        <position position="1"/>
    </location>
</feature>
<reference evidence="2" key="1">
    <citation type="journal article" date="2023" name="IScience">
        <title>Live-bearing cockroach genome reveals convergent evolutionary mechanisms linked to viviparity in insects and beyond.</title>
        <authorList>
            <person name="Fouks B."/>
            <person name="Harrison M.C."/>
            <person name="Mikhailova A.A."/>
            <person name="Marchal E."/>
            <person name="English S."/>
            <person name="Carruthers M."/>
            <person name="Jennings E.C."/>
            <person name="Chiamaka E.L."/>
            <person name="Frigard R.A."/>
            <person name="Pippel M."/>
            <person name="Attardo G.M."/>
            <person name="Benoit J.B."/>
            <person name="Bornberg-Bauer E."/>
            <person name="Tobe S.S."/>
        </authorList>
    </citation>
    <scope>NUCLEOTIDE SEQUENCE</scope>
    <source>
        <strain evidence="2">Stay&amp;Tobe</strain>
    </source>
</reference>
<gene>
    <name evidence="2" type="ORF">L9F63_001373</name>
</gene>
<dbReference type="InterPro" id="IPR055471">
    <property type="entry name" value="DUF7043"/>
</dbReference>
<dbReference type="EMBL" id="JASPKZ010003846">
    <property type="protein sequence ID" value="KAJ9592087.1"/>
    <property type="molecule type" value="Genomic_DNA"/>
</dbReference>
<name>A0AAD8A432_DIPPU</name>
<dbReference type="Proteomes" id="UP001233999">
    <property type="component" value="Unassembled WGS sequence"/>
</dbReference>
<evidence type="ECO:0000313" key="3">
    <source>
        <dbReference type="Proteomes" id="UP001233999"/>
    </source>
</evidence>
<proteinExistence type="predicted"/>
<sequence>VSYSVLRSAVTVWHVMTESGYVCMVFYRRDGHVIELQQSNTSARVPEDACSPPNFNALTLPYITLITAKPLLRPCPYLGRYTVTGLSVVRRTRPSGSASIVSDSESSPPQCNDLQFHSLTVGCTEVNTMQFHSSCSVAETSTYSCHGNWEDNGTNYLIASPTSRKSVGARRFCFIYMATDTTNIPGGEGGGGGALLQVASVAESCRRNINSPSLADMAFNLTSNGQCDENSAGAGRTSLLLPVVVFLGFIISTLNSR</sequence>
<feature type="domain" description="DUF7043" evidence="1">
    <location>
        <begin position="17"/>
        <end position="57"/>
    </location>
</feature>
<dbReference type="AlphaFoldDB" id="A0AAD8A432"/>
<dbReference type="PANTHER" id="PTHR22255:SF9">
    <property type="entry name" value="LP06548P"/>
    <property type="match status" value="1"/>
</dbReference>
<protein>
    <recommendedName>
        <fullName evidence="1">DUF7043 domain-containing protein</fullName>
    </recommendedName>
</protein>
<evidence type="ECO:0000259" key="1">
    <source>
        <dbReference type="Pfam" id="PF23070"/>
    </source>
</evidence>
<dbReference type="Pfam" id="PF23070">
    <property type="entry name" value="DUF7043"/>
    <property type="match status" value="1"/>
</dbReference>